<feature type="domain" description="EMI" evidence="6">
    <location>
        <begin position="36"/>
        <end position="113"/>
    </location>
</feature>
<feature type="chain" id="PRO_5029707047" description="EMI domain-containing protein" evidence="5">
    <location>
        <begin position="29"/>
        <end position="391"/>
    </location>
</feature>
<evidence type="ECO:0000313" key="7">
    <source>
        <dbReference type="EnsemblMetazoa" id="XP_003728519"/>
    </source>
</evidence>
<keyword evidence="2" id="KW-1015">Disulfide bond</keyword>
<dbReference type="AlphaFoldDB" id="A0A7M7GI20"/>
<feature type="compositionally biased region" description="Low complexity" evidence="3">
    <location>
        <begin position="234"/>
        <end position="247"/>
    </location>
</feature>
<dbReference type="InterPro" id="IPR011489">
    <property type="entry name" value="EMI_domain"/>
</dbReference>
<dbReference type="InParanoid" id="A0A7M7GI20"/>
<reference evidence="8" key="1">
    <citation type="submission" date="2015-02" db="EMBL/GenBank/DDBJ databases">
        <title>Genome sequencing for Strongylocentrotus purpuratus.</title>
        <authorList>
            <person name="Murali S."/>
            <person name="Liu Y."/>
            <person name="Vee V."/>
            <person name="English A."/>
            <person name="Wang M."/>
            <person name="Skinner E."/>
            <person name="Han Y."/>
            <person name="Muzny D.M."/>
            <person name="Worley K.C."/>
            <person name="Gibbs R.A."/>
        </authorList>
    </citation>
    <scope>NUCLEOTIDE SEQUENCE</scope>
</reference>
<protein>
    <recommendedName>
        <fullName evidence="6">EMI domain-containing protein</fullName>
    </recommendedName>
</protein>
<dbReference type="OrthoDB" id="10506685at2759"/>
<evidence type="ECO:0000256" key="3">
    <source>
        <dbReference type="SAM" id="MobiDB-lite"/>
    </source>
</evidence>
<dbReference type="RefSeq" id="XP_003728519.1">
    <property type="nucleotide sequence ID" value="XM_003728471.3"/>
</dbReference>
<dbReference type="GeneID" id="100891544"/>
<dbReference type="EnsemblMetazoa" id="XM_003728471">
    <property type="protein sequence ID" value="XP_003728519"/>
    <property type="gene ID" value="LOC100891544"/>
</dbReference>
<dbReference type="PROSITE" id="PS51041">
    <property type="entry name" value="EMI"/>
    <property type="match status" value="1"/>
</dbReference>
<feature type="compositionally biased region" description="Basic and acidic residues" evidence="3">
    <location>
        <begin position="292"/>
        <end position="308"/>
    </location>
</feature>
<evidence type="ECO:0000256" key="1">
    <source>
        <dbReference type="ARBA" id="ARBA00022729"/>
    </source>
</evidence>
<accession>A0A7M7GI20</accession>
<feature type="compositionally biased region" description="Gly residues" evidence="3">
    <location>
        <begin position="199"/>
        <end position="217"/>
    </location>
</feature>
<dbReference type="Pfam" id="PF07546">
    <property type="entry name" value="EMI"/>
    <property type="match status" value="1"/>
</dbReference>
<organism evidence="7 8">
    <name type="scientific">Strongylocentrotus purpuratus</name>
    <name type="common">Purple sea urchin</name>
    <dbReference type="NCBI Taxonomy" id="7668"/>
    <lineage>
        <taxon>Eukaryota</taxon>
        <taxon>Metazoa</taxon>
        <taxon>Echinodermata</taxon>
        <taxon>Eleutherozoa</taxon>
        <taxon>Echinozoa</taxon>
        <taxon>Echinoidea</taxon>
        <taxon>Euechinoidea</taxon>
        <taxon>Echinacea</taxon>
        <taxon>Camarodonta</taxon>
        <taxon>Echinidea</taxon>
        <taxon>Strongylocentrotidae</taxon>
        <taxon>Strongylocentrotus</taxon>
    </lineage>
</organism>
<keyword evidence="1 5" id="KW-0732">Signal</keyword>
<dbReference type="OMA" id="RVGQKCE"/>
<keyword evidence="8" id="KW-1185">Reference proteome</keyword>
<proteinExistence type="predicted"/>
<feature type="compositionally biased region" description="Low complexity" evidence="3">
    <location>
        <begin position="188"/>
        <end position="198"/>
    </location>
</feature>
<feature type="signal peptide" evidence="5">
    <location>
        <begin position="1"/>
        <end position="28"/>
    </location>
</feature>
<dbReference type="Proteomes" id="UP000007110">
    <property type="component" value="Unassembled WGS sequence"/>
</dbReference>
<reference evidence="7" key="2">
    <citation type="submission" date="2021-01" db="UniProtKB">
        <authorList>
            <consortium name="EnsemblMetazoa"/>
        </authorList>
    </citation>
    <scope>IDENTIFICATION</scope>
</reference>
<feature type="transmembrane region" description="Helical" evidence="4">
    <location>
        <begin position="323"/>
        <end position="347"/>
    </location>
</feature>
<evidence type="ECO:0000259" key="6">
    <source>
        <dbReference type="PROSITE" id="PS51041"/>
    </source>
</evidence>
<keyword evidence="4" id="KW-1133">Transmembrane helix</keyword>
<evidence type="ECO:0000313" key="8">
    <source>
        <dbReference type="Proteomes" id="UP000007110"/>
    </source>
</evidence>
<sequence>MLSKLQSYMNVVTAILLALALIDQNVIGQTDIDPVGPGVCNNLVSRMDTVVTSTMQSRIVPYNGDCSWLHHNAGCVVYKVTFQPVYRITTKLIYDTEFKCCHGWRRVGQKCERVHISVSEPPQGPLGPEVPRYPFQPGLGGRGQRKSPGIGQRGFGPGAFKPRPGFGPPKATPSESPGNGRGPGGGPQFNPRPGFRPGTDGGFGPRTETGVGGGGPSVGTDPGYGFRVTQIPEYPGGPHYPQGPQGPQYGGPPLTPNPPGSRGHNGVNAGRGQPNNAGPGNGVKPGVNPGRFPDRAKGQGPAEEDKNGSGHLNTKTSGGSTSVVTIMGALLGVFGIFGAGAILMMYLSRRRDSSGRGSVRLRRSSLRDAAGRDSAEAHKSWKFSIYQFRLQ</sequence>
<dbReference type="KEGG" id="spu:100891544"/>
<evidence type="ECO:0000256" key="5">
    <source>
        <dbReference type="SAM" id="SignalP"/>
    </source>
</evidence>
<evidence type="ECO:0000256" key="4">
    <source>
        <dbReference type="SAM" id="Phobius"/>
    </source>
</evidence>
<name>A0A7M7GI20_STRPU</name>
<feature type="compositionally biased region" description="Low complexity" evidence="3">
    <location>
        <begin position="274"/>
        <end position="290"/>
    </location>
</feature>
<keyword evidence="4" id="KW-0472">Membrane</keyword>
<evidence type="ECO:0000256" key="2">
    <source>
        <dbReference type="ARBA" id="ARBA00023157"/>
    </source>
</evidence>
<feature type="region of interest" description="Disordered" evidence="3">
    <location>
        <begin position="119"/>
        <end position="320"/>
    </location>
</feature>
<feature type="region of interest" description="Disordered" evidence="3">
    <location>
        <begin position="353"/>
        <end position="373"/>
    </location>
</feature>
<keyword evidence="4" id="KW-0812">Transmembrane</keyword>